<dbReference type="EMBL" id="KN838755">
    <property type="protein sequence ID" value="KIJ95454.1"/>
    <property type="molecule type" value="Genomic_DNA"/>
</dbReference>
<dbReference type="Proteomes" id="UP000054477">
    <property type="component" value="Unassembled WGS sequence"/>
</dbReference>
<organism evidence="1 2">
    <name type="scientific">Laccaria amethystina LaAM-08-1</name>
    <dbReference type="NCBI Taxonomy" id="1095629"/>
    <lineage>
        <taxon>Eukaryota</taxon>
        <taxon>Fungi</taxon>
        <taxon>Dikarya</taxon>
        <taxon>Basidiomycota</taxon>
        <taxon>Agaricomycotina</taxon>
        <taxon>Agaricomycetes</taxon>
        <taxon>Agaricomycetidae</taxon>
        <taxon>Agaricales</taxon>
        <taxon>Agaricineae</taxon>
        <taxon>Hydnangiaceae</taxon>
        <taxon>Laccaria</taxon>
    </lineage>
</organism>
<reference evidence="1 2" key="1">
    <citation type="submission" date="2014-04" db="EMBL/GenBank/DDBJ databases">
        <authorList>
            <consortium name="DOE Joint Genome Institute"/>
            <person name="Kuo A."/>
            <person name="Kohler A."/>
            <person name="Nagy L.G."/>
            <person name="Floudas D."/>
            <person name="Copeland A."/>
            <person name="Barry K.W."/>
            <person name="Cichocki N."/>
            <person name="Veneault-Fourrey C."/>
            <person name="LaButti K."/>
            <person name="Lindquist E.A."/>
            <person name="Lipzen A."/>
            <person name="Lundell T."/>
            <person name="Morin E."/>
            <person name="Murat C."/>
            <person name="Sun H."/>
            <person name="Tunlid A."/>
            <person name="Henrissat B."/>
            <person name="Grigoriev I.V."/>
            <person name="Hibbett D.S."/>
            <person name="Martin F."/>
            <person name="Nordberg H.P."/>
            <person name="Cantor M.N."/>
            <person name="Hua S.X."/>
        </authorList>
    </citation>
    <scope>NUCLEOTIDE SEQUENCE [LARGE SCALE GENOMIC DNA]</scope>
    <source>
        <strain evidence="1 2">LaAM-08-1</strain>
    </source>
</reference>
<keyword evidence="2" id="KW-1185">Reference proteome</keyword>
<evidence type="ECO:0000313" key="2">
    <source>
        <dbReference type="Proteomes" id="UP000054477"/>
    </source>
</evidence>
<sequence>MSWECQSTWLEFYKSPQTRLDVSCLLTTAFPLWFFPTIRTRGLPQLPPLLDIDGVQVPSARTLPVRSSAPPICHIAFGGSSSTRPHSTIALDRSHSLTVRSVLTLYSRNSVLATRVGGEETTRTNGRIKKVTRTNDEALDPTKAMLHQLGA</sequence>
<evidence type="ECO:0000313" key="1">
    <source>
        <dbReference type="EMBL" id="KIJ95454.1"/>
    </source>
</evidence>
<dbReference type="AlphaFoldDB" id="A0A0C9WJX5"/>
<dbReference type="HOGENOM" id="CLU_1731754_0_0_1"/>
<proteinExistence type="predicted"/>
<gene>
    <name evidence="1" type="ORF">K443DRAFT_134429</name>
</gene>
<name>A0A0C9WJX5_9AGAR</name>
<accession>A0A0C9WJX5</accession>
<reference evidence="2" key="2">
    <citation type="submission" date="2015-01" db="EMBL/GenBank/DDBJ databases">
        <title>Evolutionary Origins and Diversification of the Mycorrhizal Mutualists.</title>
        <authorList>
            <consortium name="DOE Joint Genome Institute"/>
            <consortium name="Mycorrhizal Genomics Consortium"/>
            <person name="Kohler A."/>
            <person name="Kuo A."/>
            <person name="Nagy L.G."/>
            <person name="Floudas D."/>
            <person name="Copeland A."/>
            <person name="Barry K.W."/>
            <person name="Cichocki N."/>
            <person name="Veneault-Fourrey C."/>
            <person name="LaButti K."/>
            <person name="Lindquist E.A."/>
            <person name="Lipzen A."/>
            <person name="Lundell T."/>
            <person name="Morin E."/>
            <person name="Murat C."/>
            <person name="Riley R."/>
            <person name="Ohm R."/>
            <person name="Sun H."/>
            <person name="Tunlid A."/>
            <person name="Henrissat B."/>
            <person name="Grigoriev I.V."/>
            <person name="Hibbett D.S."/>
            <person name="Martin F."/>
        </authorList>
    </citation>
    <scope>NUCLEOTIDE SEQUENCE [LARGE SCALE GENOMIC DNA]</scope>
    <source>
        <strain evidence="2">LaAM-08-1</strain>
    </source>
</reference>
<protein>
    <submittedName>
        <fullName evidence="1">Uncharacterized protein</fullName>
    </submittedName>
</protein>
<dbReference type="OrthoDB" id="10461777at2759"/>